<dbReference type="Pfam" id="PF00892">
    <property type="entry name" value="EamA"/>
    <property type="match status" value="2"/>
</dbReference>
<dbReference type="HOGENOM" id="CLU_033863_5_1_7"/>
<feature type="transmembrane region" description="Helical" evidence="6">
    <location>
        <begin position="12"/>
        <end position="31"/>
    </location>
</feature>
<keyword evidence="5 6" id="KW-0472">Membrane</keyword>
<comment type="similarity">
    <text evidence="2">Belongs to the EamA transporter family.</text>
</comment>
<evidence type="ECO:0000256" key="1">
    <source>
        <dbReference type="ARBA" id="ARBA00004141"/>
    </source>
</evidence>
<reference evidence="8" key="1">
    <citation type="submission" date="2009-01" db="EMBL/GenBank/DDBJ databases">
        <title>Complete sequence of Anaeromyxobacter dehalogenans 2CP-1.</title>
        <authorList>
            <consortium name="US DOE Joint Genome Institute"/>
            <person name="Lucas S."/>
            <person name="Copeland A."/>
            <person name="Lapidus A."/>
            <person name="Glavina del Rio T."/>
            <person name="Dalin E."/>
            <person name="Tice H."/>
            <person name="Bruce D."/>
            <person name="Goodwin L."/>
            <person name="Pitluck S."/>
            <person name="Saunders E."/>
            <person name="Brettin T."/>
            <person name="Detter J.C."/>
            <person name="Han C."/>
            <person name="Larimer F."/>
            <person name="Land M."/>
            <person name="Hauser L."/>
            <person name="Kyrpides N."/>
            <person name="Ovchinnikova G."/>
            <person name="Beliaev A.S."/>
            <person name="Richardson P."/>
        </authorList>
    </citation>
    <scope>NUCLEOTIDE SEQUENCE</scope>
    <source>
        <strain evidence="8">2CP-1</strain>
    </source>
</reference>
<accession>B8J900</accession>
<dbReference type="EMBL" id="CP001359">
    <property type="protein sequence ID" value="ACL63598.1"/>
    <property type="molecule type" value="Genomic_DNA"/>
</dbReference>
<keyword evidence="9" id="KW-1185">Reference proteome</keyword>
<keyword evidence="3 6" id="KW-0812">Transmembrane</keyword>
<feature type="transmembrane region" description="Helical" evidence="6">
    <location>
        <begin position="219"/>
        <end position="242"/>
    </location>
</feature>
<evidence type="ECO:0000256" key="6">
    <source>
        <dbReference type="SAM" id="Phobius"/>
    </source>
</evidence>
<dbReference type="InterPro" id="IPR037185">
    <property type="entry name" value="EmrE-like"/>
</dbReference>
<feature type="transmembrane region" description="Helical" evidence="6">
    <location>
        <begin position="249"/>
        <end position="269"/>
    </location>
</feature>
<dbReference type="AlphaFoldDB" id="B8J900"/>
<dbReference type="Proteomes" id="UP000007089">
    <property type="component" value="Chromosome"/>
</dbReference>
<proteinExistence type="inferred from homology"/>
<gene>
    <name evidence="8" type="ordered locus">A2cp1_0239</name>
</gene>
<dbReference type="PANTHER" id="PTHR32322:SF2">
    <property type="entry name" value="EAMA DOMAIN-CONTAINING PROTEIN"/>
    <property type="match status" value="1"/>
</dbReference>
<evidence type="ECO:0000256" key="2">
    <source>
        <dbReference type="ARBA" id="ARBA00007362"/>
    </source>
</evidence>
<feature type="domain" description="EamA" evidence="7">
    <location>
        <begin position="12"/>
        <end position="141"/>
    </location>
</feature>
<evidence type="ECO:0000313" key="8">
    <source>
        <dbReference type="EMBL" id="ACL63598.1"/>
    </source>
</evidence>
<name>B8J900_ANAD2</name>
<feature type="transmembrane region" description="Helical" evidence="6">
    <location>
        <begin position="183"/>
        <end position="207"/>
    </location>
</feature>
<feature type="domain" description="EamA" evidence="7">
    <location>
        <begin position="158"/>
        <end position="291"/>
    </location>
</feature>
<evidence type="ECO:0000313" key="9">
    <source>
        <dbReference type="Proteomes" id="UP000007089"/>
    </source>
</evidence>
<dbReference type="InterPro" id="IPR000620">
    <property type="entry name" value="EamA_dom"/>
</dbReference>
<feature type="transmembrane region" description="Helical" evidence="6">
    <location>
        <begin position="126"/>
        <end position="143"/>
    </location>
</feature>
<keyword evidence="4 6" id="KW-1133">Transmembrane helix</keyword>
<dbReference type="KEGG" id="acp:A2cp1_0239"/>
<protein>
    <recommendedName>
        <fullName evidence="7">EamA domain-containing protein</fullName>
    </recommendedName>
</protein>
<organism evidence="8 9">
    <name type="scientific">Anaeromyxobacter dehalogenans (strain ATCC BAA-258 / DSM 21875 / 2CP-1)</name>
    <dbReference type="NCBI Taxonomy" id="455488"/>
    <lineage>
        <taxon>Bacteria</taxon>
        <taxon>Pseudomonadati</taxon>
        <taxon>Myxococcota</taxon>
        <taxon>Myxococcia</taxon>
        <taxon>Myxococcales</taxon>
        <taxon>Cystobacterineae</taxon>
        <taxon>Anaeromyxobacteraceae</taxon>
        <taxon>Anaeromyxobacter</taxon>
    </lineage>
</organism>
<dbReference type="InterPro" id="IPR050638">
    <property type="entry name" value="AA-Vitamin_Transporters"/>
</dbReference>
<dbReference type="SUPFAM" id="SSF103481">
    <property type="entry name" value="Multidrug resistance efflux transporter EmrE"/>
    <property type="match status" value="2"/>
</dbReference>
<evidence type="ECO:0000256" key="3">
    <source>
        <dbReference type="ARBA" id="ARBA00022692"/>
    </source>
</evidence>
<dbReference type="PANTHER" id="PTHR32322">
    <property type="entry name" value="INNER MEMBRANE TRANSPORTER"/>
    <property type="match status" value="1"/>
</dbReference>
<comment type="subcellular location">
    <subcellularLocation>
        <location evidence="1">Membrane</location>
        <topology evidence="1">Multi-pass membrane protein</topology>
    </subcellularLocation>
</comment>
<evidence type="ECO:0000259" key="7">
    <source>
        <dbReference type="Pfam" id="PF00892"/>
    </source>
</evidence>
<evidence type="ECO:0000256" key="4">
    <source>
        <dbReference type="ARBA" id="ARBA00022989"/>
    </source>
</evidence>
<dbReference type="GO" id="GO:0016020">
    <property type="term" value="C:membrane"/>
    <property type="evidence" value="ECO:0007669"/>
    <property type="project" value="UniProtKB-SubCell"/>
</dbReference>
<feature type="transmembrane region" description="Helical" evidence="6">
    <location>
        <begin position="68"/>
        <end position="87"/>
    </location>
</feature>
<feature type="transmembrane region" description="Helical" evidence="6">
    <location>
        <begin position="93"/>
        <end position="114"/>
    </location>
</feature>
<feature type="transmembrane region" description="Helical" evidence="6">
    <location>
        <begin position="275"/>
        <end position="292"/>
    </location>
</feature>
<feature type="transmembrane region" description="Helical" evidence="6">
    <location>
        <begin position="155"/>
        <end position="176"/>
    </location>
</feature>
<feature type="transmembrane region" description="Helical" evidence="6">
    <location>
        <begin position="37"/>
        <end position="56"/>
    </location>
</feature>
<evidence type="ECO:0000256" key="5">
    <source>
        <dbReference type="ARBA" id="ARBA00023136"/>
    </source>
</evidence>
<sequence>MRPAVRTRIVATYLAVAALWGSTWMAIRIGLEDLPPLRFAGVRMAIAALVLAPFALRGGAWREVVGPARAQLALVAVLQIALPYGLMFVAQQWVPSGLAAVLFASFPVWIALLARALVPGESLTPARVASALLGIAGVAVLQLPHLGDLEGSSRLLLGGALVVLSSMIVALANVLVRRHLAAVSPLAMTAGQTAFGAALLLTAAALLEHGRPAAFTPSAIAALAWLAVFGTALTYVGLYWLVPRVPMAAIGALPLLDTTVAVTLGALVLHEPVGWNLALGGGMVLAAAALTIPRRR</sequence>